<gene>
    <name evidence="3" type="ORF">D9757_006195</name>
</gene>
<feature type="signal peptide" evidence="2">
    <location>
        <begin position="1"/>
        <end position="27"/>
    </location>
</feature>
<dbReference type="Proteomes" id="UP000518752">
    <property type="component" value="Unassembled WGS sequence"/>
</dbReference>
<feature type="compositionally biased region" description="Low complexity" evidence="1">
    <location>
        <begin position="105"/>
        <end position="115"/>
    </location>
</feature>
<dbReference type="EMBL" id="JAACJN010000041">
    <property type="protein sequence ID" value="KAF5384708.1"/>
    <property type="molecule type" value="Genomic_DNA"/>
</dbReference>
<name>A0A8H5HJW6_9AGAR</name>
<organism evidence="3 4">
    <name type="scientific">Collybiopsis confluens</name>
    <dbReference type="NCBI Taxonomy" id="2823264"/>
    <lineage>
        <taxon>Eukaryota</taxon>
        <taxon>Fungi</taxon>
        <taxon>Dikarya</taxon>
        <taxon>Basidiomycota</taxon>
        <taxon>Agaricomycotina</taxon>
        <taxon>Agaricomycetes</taxon>
        <taxon>Agaricomycetidae</taxon>
        <taxon>Agaricales</taxon>
        <taxon>Marasmiineae</taxon>
        <taxon>Omphalotaceae</taxon>
        <taxon>Collybiopsis</taxon>
    </lineage>
</organism>
<comment type="caution">
    <text evidence="3">The sequence shown here is derived from an EMBL/GenBank/DDBJ whole genome shotgun (WGS) entry which is preliminary data.</text>
</comment>
<keyword evidence="4" id="KW-1185">Reference proteome</keyword>
<protein>
    <recommendedName>
        <fullName evidence="5">Secreted protein</fullName>
    </recommendedName>
</protein>
<dbReference type="AlphaFoldDB" id="A0A8H5HJW6"/>
<evidence type="ECO:0000313" key="4">
    <source>
        <dbReference type="Proteomes" id="UP000518752"/>
    </source>
</evidence>
<evidence type="ECO:0000313" key="3">
    <source>
        <dbReference type="EMBL" id="KAF5384708.1"/>
    </source>
</evidence>
<evidence type="ECO:0008006" key="5">
    <source>
        <dbReference type="Google" id="ProtNLM"/>
    </source>
</evidence>
<keyword evidence="2" id="KW-0732">Signal</keyword>
<reference evidence="3 4" key="1">
    <citation type="journal article" date="2020" name="ISME J.">
        <title>Uncovering the hidden diversity of litter-decomposition mechanisms in mushroom-forming fungi.</title>
        <authorList>
            <person name="Floudas D."/>
            <person name="Bentzer J."/>
            <person name="Ahren D."/>
            <person name="Johansson T."/>
            <person name="Persson P."/>
            <person name="Tunlid A."/>
        </authorList>
    </citation>
    <scope>NUCLEOTIDE SEQUENCE [LARGE SCALE GENOMIC DNA]</scope>
    <source>
        <strain evidence="3 4">CBS 406.79</strain>
    </source>
</reference>
<evidence type="ECO:0000256" key="1">
    <source>
        <dbReference type="SAM" id="MobiDB-lite"/>
    </source>
</evidence>
<evidence type="ECO:0000256" key="2">
    <source>
        <dbReference type="SAM" id="SignalP"/>
    </source>
</evidence>
<proteinExistence type="predicted"/>
<feature type="compositionally biased region" description="Low complexity" evidence="1">
    <location>
        <begin position="137"/>
        <end position="147"/>
    </location>
</feature>
<feature type="chain" id="PRO_5034705061" description="Secreted protein" evidence="2">
    <location>
        <begin position="28"/>
        <end position="147"/>
    </location>
</feature>
<sequence>MSAFFSRFFVVAAFLLVVLFLADTTFALPLFQDRSEYTGATGPADGGNVNPSSSGSCDGGQCHHGPVLDLLSNNAGHGGNSKSGDATTFFQGISKCRSDDNNAYSGASGSAQGGSTTDDDALANILSGNAGNGGASESGSAGDSHCQ</sequence>
<accession>A0A8H5HJW6</accession>
<feature type="region of interest" description="Disordered" evidence="1">
    <location>
        <begin position="103"/>
        <end position="147"/>
    </location>
</feature>